<accession>A0A151ANF7</accession>
<evidence type="ECO:0000259" key="12">
    <source>
        <dbReference type="PROSITE" id="PS50111"/>
    </source>
</evidence>
<dbReference type="SMART" id="SM00283">
    <property type="entry name" value="MA"/>
    <property type="match status" value="1"/>
</dbReference>
<dbReference type="GO" id="GO:0006935">
    <property type="term" value="P:chemotaxis"/>
    <property type="evidence" value="ECO:0007669"/>
    <property type="project" value="UniProtKB-KW"/>
</dbReference>
<keyword evidence="6 11" id="KW-0472">Membrane</keyword>
<dbReference type="PANTHER" id="PTHR32089">
    <property type="entry name" value="METHYL-ACCEPTING CHEMOTAXIS PROTEIN MCPB"/>
    <property type="match status" value="1"/>
</dbReference>
<keyword evidence="15" id="KW-1185">Reference proteome</keyword>
<comment type="similarity">
    <text evidence="8">Belongs to the methyl-accepting chemotaxis (MCP) protein family.</text>
</comment>
<evidence type="ECO:0000256" key="4">
    <source>
        <dbReference type="ARBA" id="ARBA00022692"/>
    </source>
</evidence>
<feature type="domain" description="Methyl-accepting transducer" evidence="12">
    <location>
        <begin position="378"/>
        <end position="642"/>
    </location>
</feature>
<feature type="domain" description="HAMP" evidence="13">
    <location>
        <begin position="305"/>
        <end position="359"/>
    </location>
</feature>
<keyword evidence="7 9" id="KW-0807">Transducer</keyword>
<dbReference type="InterPro" id="IPR003660">
    <property type="entry name" value="HAMP_dom"/>
</dbReference>
<dbReference type="GO" id="GO:0007165">
    <property type="term" value="P:signal transduction"/>
    <property type="evidence" value="ECO:0007669"/>
    <property type="project" value="UniProtKB-KW"/>
</dbReference>
<dbReference type="PANTHER" id="PTHR32089:SF112">
    <property type="entry name" value="LYSOZYME-LIKE PROTEIN-RELATED"/>
    <property type="match status" value="1"/>
</dbReference>
<protein>
    <submittedName>
        <fullName evidence="14">Methyl-accepting chemotaxis protein McpB</fullName>
    </submittedName>
</protein>
<feature type="transmembrane region" description="Helical" evidence="11">
    <location>
        <begin position="12"/>
        <end position="31"/>
    </location>
</feature>
<dbReference type="Gene3D" id="1.10.287.950">
    <property type="entry name" value="Methyl-accepting chemotaxis protein"/>
    <property type="match status" value="1"/>
</dbReference>
<dbReference type="Proteomes" id="UP000075374">
    <property type="component" value="Unassembled WGS sequence"/>
</dbReference>
<proteinExistence type="inferred from homology"/>
<keyword evidence="3" id="KW-0145">Chemotaxis</keyword>
<dbReference type="Pfam" id="PF02743">
    <property type="entry name" value="dCache_1"/>
    <property type="match status" value="1"/>
</dbReference>
<dbReference type="InterPro" id="IPR004089">
    <property type="entry name" value="MCPsignal_dom"/>
</dbReference>
<evidence type="ECO:0000256" key="8">
    <source>
        <dbReference type="ARBA" id="ARBA00029447"/>
    </source>
</evidence>
<dbReference type="CDD" id="cd12912">
    <property type="entry name" value="PDC2_MCP_like"/>
    <property type="match status" value="1"/>
</dbReference>
<dbReference type="GO" id="GO:0005886">
    <property type="term" value="C:plasma membrane"/>
    <property type="evidence" value="ECO:0007669"/>
    <property type="project" value="UniProtKB-SubCell"/>
</dbReference>
<comment type="caution">
    <text evidence="14">The sequence shown here is derived from an EMBL/GenBank/DDBJ whole genome shotgun (WGS) entry which is preliminary data.</text>
</comment>
<evidence type="ECO:0000313" key="14">
    <source>
        <dbReference type="EMBL" id="KYH29156.1"/>
    </source>
</evidence>
<sequence>MFKVKTLKGRLSLLLCISVVIPMVFISLFNYHMQNNTSREDFYKLMESASDNVSSIITDIVKYNMQSVDMLSENEYIINVTQTPAMEAPMMKFLYTFRDTHNDVLTAYFGNTLGKQYATVDKIPEGFDPRTRPWFKDAMASNGKTIITSPYEDSNEKGRYVITISKTVKDSKGNVVGVVGTDISLSYLSDVVANIKLGENGNAAVIDDSGKIIAINNKNLLGKTSKEEPWINDAVKNINTNSLITIDGTNYISYTTENKLTGYKIISLIPEVELNSILSKARNSVIFASLIFLIIALIIGNIFGEQISKSINRLISMIERISKGDFSQSIQYNKKDILEVKAVSNSLNIMIEDIGNLLKHIKDSSINLKKSSENLVTLSEESSAASEQISQAVQNISISTLEQSSELKNISNFIADLEKEVNNSIENSKIMNEASIKVSESVSNGMNSINDLKKNYKLNSEATDKLLNEVDILDKSSQRIMTITDSIKSITEQTNLLALNASIEAARAGEAGRGFAVVAEEVRKLAEESGKSAAEINEVLNDMHHNINLIIDGIRSSKSLNDLTGSSVNVTSSSFESILKDLKTLQLHINTVTSSLDNINSHKNKVIENVSSTLSLSENIASTTEEVSASTEEQSASFTQVVTLAESLAALATTLEENIEKFNI</sequence>
<dbReference type="RefSeq" id="WP_061858160.1">
    <property type="nucleotide sequence ID" value="NZ_LTBB01000005.1"/>
</dbReference>
<dbReference type="SMART" id="SM00304">
    <property type="entry name" value="HAMP"/>
    <property type="match status" value="1"/>
</dbReference>
<dbReference type="AlphaFoldDB" id="A0A151ANF7"/>
<dbReference type="Gene3D" id="6.10.340.10">
    <property type="match status" value="1"/>
</dbReference>
<dbReference type="SUPFAM" id="SSF58104">
    <property type="entry name" value="Methyl-accepting chemotaxis protein (MCP) signaling domain"/>
    <property type="match status" value="1"/>
</dbReference>
<dbReference type="PROSITE" id="PS50885">
    <property type="entry name" value="HAMP"/>
    <property type="match status" value="1"/>
</dbReference>
<dbReference type="CDD" id="cd12913">
    <property type="entry name" value="PDC1_MCP_like"/>
    <property type="match status" value="1"/>
</dbReference>
<evidence type="ECO:0000256" key="1">
    <source>
        <dbReference type="ARBA" id="ARBA00004651"/>
    </source>
</evidence>
<dbReference type="PATRIC" id="fig|1121305.3.peg.1295"/>
<dbReference type="Gene3D" id="3.30.450.20">
    <property type="entry name" value="PAS domain"/>
    <property type="match status" value="1"/>
</dbReference>
<feature type="coiled-coil region" evidence="10">
    <location>
        <begin position="407"/>
        <end position="434"/>
    </location>
</feature>
<reference evidence="14 15" key="1">
    <citation type="submission" date="2016-02" db="EMBL/GenBank/DDBJ databases">
        <title>Genome sequence of Clostridium colicanis DSM 13634.</title>
        <authorList>
            <person name="Poehlein A."/>
            <person name="Daniel R."/>
        </authorList>
    </citation>
    <scope>NUCLEOTIDE SEQUENCE [LARGE SCALE GENOMIC DNA]</scope>
    <source>
        <strain evidence="14 15">DSM 13634</strain>
    </source>
</reference>
<evidence type="ECO:0000256" key="2">
    <source>
        <dbReference type="ARBA" id="ARBA00022475"/>
    </source>
</evidence>
<evidence type="ECO:0000256" key="11">
    <source>
        <dbReference type="SAM" id="Phobius"/>
    </source>
</evidence>
<evidence type="ECO:0000256" key="3">
    <source>
        <dbReference type="ARBA" id="ARBA00022500"/>
    </source>
</evidence>
<dbReference type="InterPro" id="IPR033479">
    <property type="entry name" value="dCache_1"/>
</dbReference>
<keyword evidence="10" id="KW-0175">Coiled coil</keyword>
<name>A0A151ANF7_9CLOT</name>
<evidence type="ECO:0000256" key="10">
    <source>
        <dbReference type="SAM" id="Coils"/>
    </source>
</evidence>
<dbReference type="CDD" id="cd06225">
    <property type="entry name" value="HAMP"/>
    <property type="match status" value="1"/>
</dbReference>
<evidence type="ECO:0000256" key="5">
    <source>
        <dbReference type="ARBA" id="ARBA00022989"/>
    </source>
</evidence>
<comment type="subcellular location">
    <subcellularLocation>
        <location evidence="1">Cell membrane</location>
        <topology evidence="1">Multi-pass membrane protein</topology>
    </subcellularLocation>
</comment>
<dbReference type="STRING" id="1121305.CLCOL_12930"/>
<evidence type="ECO:0000313" key="15">
    <source>
        <dbReference type="Proteomes" id="UP000075374"/>
    </source>
</evidence>
<keyword evidence="5 11" id="KW-1133">Transmembrane helix</keyword>
<keyword evidence="4 11" id="KW-0812">Transmembrane</keyword>
<dbReference type="SUPFAM" id="SSF103190">
    <property type="entry name" value="Sensory domain-like"/>
    <property type="match status" value="1"/>
</dbReference>
<evidence type="ECO:0000256" key="7">
    <source>
        <dbReference type="ARBA" id="ARBA00023224"/>
    </source>
</evidence>
<dbReference type="Pfam" id="PF00015">
    <property type="entry name" value="MCPsignal"/>
    <property type="match status" value="1"/>
</dbReference>
<dbReference type="PROSITE" id="PS50111">
    <property type="entry name" value="CHEMOTAXIS_TRANSDUC_2"/>
    <property type="match status" value="1"/>
</dbReference>
<evidence type="ECO:0000259" key="13">
    <source>
        <dbReference type="PROSITE" id="PS50885"/>
    </source>
</evidence>
<dbReference type="EMBL" id="LTBB01000005">
    <property type="protein sequence ID" value="KYH29156.1"/>
    <property type="molecule type" value="Genomic_DNA"/>
</dbReference>
<dbReference type="InterPro" id="IPR029151">
    <property type="entry name" value="Sensor-like_sf"/>
</dbReference>
<evidence type="ECO:0000256" key="9">
    <source>
        <dbReference type="PROSITE-ProRule" id="PRU00284"/>
    </source>
</evidence>
<feature type="transmembrane region" description="Helical" evidence="11">
    <location>
        <begin position="285"/>
        <end position="304"/>
    </location>
</feature>
<keyword evidence="2" id="KW-1003">Cell membrane</keyword>
<evidence type="ECO:0000256" key="6">
    <source>
        <dbReference type="ARBA" id="ARBA00023136"/>
    </source>
</evidence>
<gene>
    <name evidence="14" type="primary">mcpB_4</name>
    <name evidence="14" type="ORF">CLCOL_12930</name>
</gene>
<organism evidence="14 15">
    <name type="scientific">Clostridium colicanis DSM 13634</name>
    <dbReference type="NCBI Taxonomy" id="1121305"/>
    <lineage>
        <taxon>Bacteria</taxon>
        <taxon>Bacillati</taxon>
        <taxon>Bacillota</taxon>
        <taxon>Clostridia</taxon>
        <taxon>Eubacteriales</taxon>
        <taxon>Clostridiaceae</taxon>
        <taxon>Clostridium</taxon>
    </lineage>
</organism>